<gene>
    <name evidence="1" type="ORF">I550_6056</name>
</gene>
<reference evidence="1 2" key="1">
    <citation type="submission" date="2013-12" db="EMBL/GenBank/DDBJ databases">
        <authorList>
            <person name="Zelazny A."/>
            <person name="Olivier K."/>
            <person name="Holland S."/>
            <person name="Lenaerts A."/>
            <person name="Ordway D."/>
            <person name="DeGroote M.A."/>
            <person name="Parker T."/>
            <person name="Sizemore C."/>
            <person name="Tallon L.J."/>
            <person name="Sadzewicz L.K."/>
            <person name="Sengamalay N."/>
            <person name="Fraser C.M."/>
            <person name="Hine E."/>
            <person name="Shefchek K.A."/>
            <person name="Das S.P."/>
            <person name="Tettelin H."/>
        </authorList>
    </citation>
    <scope>NUCLEOTIDE SEQUENCE [LARGE SCALE GENOMIC DNA]</scope>
    <source>
        <strain evidence="1 2">1956</strain>
    </source>
</reference>
<accession>X8CF23</accession>
<sequence>MPEFGGDVPAISQGVQPAPIPATAALPCSASSAMTVRMARTCSLTSSSPIASVDRRRAVMPKSCNDLVTYFAKYAATRRGESRDDAVAVVLAVSESVAAVVVSVSMLGRRFGPEPQCPHPLVWVIVAGGHVDADAAAAWRIRAVSSVAVIGDDQTGCGRCRDGAPYHPEGARGRH</sequence>
<comment type="caution">
    <text evidence="1">The sequence shown here is derived from an EMBL/GenBank/DDBJ whole genome shotgun (WGS) entry which is preliminary data.</text>
</comment>
<evidence type="ECO:0000313" key="1">
    <source>
        <dbReference type="EMBL" id="EUA54411.1"/>
    </source>
</evidence>
<dbReference type="AlphaFoldDB" id="X8CF23"/>
<dbReference type="Proteomes" id="UP000020825">
    <property type="component" value="Unassembled WGS sequence"/>
</dbReference>
<evidence type="ECO:0000313" key="2">
    <source>
        <dbReference type="Proteomes" id="UP000020825"/>
    </source>
</evidence>
<organism evidence="1 2">
    <name type="scientific">Mycobacterium intracellulare 1956</name>
    <dbReference type="NCBI Taxonomy" id="1299331"/>
    <lineage>
        <taxon>Bacteria</taxon>
        <taxon>Bacillati</taxon>
        <taxon>Actinomycetota</taxon>
        <taxon>Actinomycetes</taxon>
        <taxon>Mycobacteriales</taxon>
        <taxon>Mycobacteriaceae</taxon>
        <taxon>Mycobacterium</taxon>
        <taxon>Mycobacterium avium complex (MAC)</taxon>
    </lineage>
</organism>
<dbReference type="EMBL" id="JAOG01000003">
    <property type="protein sequence ID" value="EUA54411.1"/>
    <property type="molecule type" value="Genomic_DNA"/>
</dbReference>
<name>X8CF23_MYCIT</name>
<dbReference type="PATRIC" id="fig|1299331.3.peg.5919"/>
<proteinExistence type="predicted"/>
<protein>
    <submittedName>
        <fullName evidence="1">Uncharacterized protein</fullName>
    </submittedName>
</protein>